<evidence type="ECO:0000256" key="1">
    <source>
        <dbReference type="ARBA" id="ARBA00022884"/>
    </source>
</evidence>
<evidence type="ECO:0000259" key="3">
    <source>
        <dbReference type="PROSITE" id="PS50102"/>
    </source>
</evidence>
<dbReference type="SMART" id="SM00360">
    <property type="entry name" value="RRM"/>
    <property type="match status" value="1"/>
</dbReference>
<dbReference type="InterPro" id="IPR000504">
    <property type="entry name" value="RRM_dom"/>
</dbReference>
<dbReference type="PANTHER" id="PTHR11176">
    <property type="entry name" value="BOULE-RELATED"/>
    <property type="match status" value="1"/>
</dbReference>
<protein>
    <submittedName>
        <fullName evidence="4">(thale cress) hypothetical protein</fullName>
    </submittedName>
</protein>
<dbReference type="PANTHER" id="PTHR11176:SF47">
    <property type="entry name" value="(RAPE) HYPOTHETICAL PROTEIN"/>
    <property type="match status" value="1"/>
</dbReference>
<dbReference type="AlphaFoldDB" id="A0A7G2FGM3"/>
<dbReference type="EMBL" id="LR881470">
    <property type="protein sequence ID" value="CAD5334805.1"/>
    <property type="molecule type" value="Genomic_DNA"/>
</dbReference>
<reference evidence="4 5" key="1">
    <citation type="submission" date="2020-09" db="EMBL/GenBank/DDBJ databases">
        <authorList>
            <person name="Ashkenazy H."/>
        </authorList>
    </citation>
    <scope>NUCLEOTIDE SEQUENCE [LARGE SCALE GENOMIC DNA]</scope>
    <source>
        <strain evidence="5">cv. Cdm-0</strain>
    </source>
</reference>
<proteinExistence type="predicted"/>
<dbReference type="Pfam" id="PF00076">
    <property type="entry name" value="RRM_1"/>
    <property type="match status" value="1"/>
</dbReference>
<dbReference type="GO" id="GO:0003723">
    <property type="term" value="F:RNA binding"/>
    <property type="evidence" value="ECO:0007669"/>
    <property type="project" value="UniProtKB-UniRule"/>
</dbReference>
<accession>A0A7G2FGM3</accession>
<sequence>MSHHHQNFDTTFTKIYVGGLPWTTRKEGLINFFKRFGEIIHVNVVCDRETDRSQGYGFVTFKDAESATRACKDPNPTIEGRITNCKLAFVGAKVKPNQSQPSNLPQLLPRYDPQYNPRYDPMSYQQNRMANNTNNASYTAIKEGGRGQNGASRETYEKRVIDRSLDETENMFLPVLDSLPSDYDLLRKTYSRMKLEWSTHDLISHCVQEEERLTNEKKEHDLVAGKVICDKKRKQYDECLEAVLGN</sequence>
<name>A0A7G2FGM3_ARATH</name>
<dbReference type="SUPFAM" id="SSF54928">
    <property type="entry name" value="RNA-binding domain, RBD"/>
    <property type="match status" value="1"/>
</dbReference>
<organism evidence="4 5">
    <name type="scientific">Arabidopsis thaliana</name>
    <name type="common">Mouse-ear cress</name>
    <dbReference type="NCBI Taxonomy" id="3702"/>
    <lineage>
        <taxon>Eukaryota</taxon>
        <taxon>Viridiplantae</taxon>
        <taxon>Streptophyta</taxon>
        <taxon>Embryophyta</taxon>
        <taxon>Tracheophyta</taxon>
        <taxon>Spermatophyta</taxon>
        <taxon>Magnoliopsida</taxon>
        <taxon>eudicotyledons</taxon>
        <taxon>Gunneridae</taxon>
        <taxon>Pentapetalae</taxon>
        <taxon>rosids</taxon>
        <taxon>malvids</taxon>
        <taxon>Brassicales</taxon>
        <taxon>Brassicaceae</taxon>
        <taxon>Camelineae</taxon>
        <taxon>Arabidopsis</taxon>
    </lineage>
</organism>
<evidence type="ECO:0000313" key="4">
    <source>
        <dbReference type="EMBL" id="CAD5334805.1"/>
    </source>
</evidence>
<evidence type="ECO:0000256" key="2">
    <source>
        <dbReference type="PROSITE-ProRule" id="PRU00176"/>
    </source>
</evidence>
<evidence type="ECO:0000313" key="5">
    <source>
        <dbReference type="Proteomes" id="UP000516314"/>
    </source>
</evidence>
<feature type="domain" description="RRM" evidence="3">
    <location>
        <begin position="13"/>
        <end position="101"/>
    </location>
</feature>
<dbReference type="InterPro" id="IPR012677">
    <property type="entry name" value="Nucleotide-bd_a/b_plait_sf"/>
</dbReference>
<dbReference type="PROSITE" id="PS50102">
    <property type="entry name" value="RRM"/>
    <property type="match status" value="1"/>
</dbReference>
<dbReference type="Proteomes" id="UP000516314">
    <property type="component" value="Chromosome 5"/>
</dbReference>
<gene>
    <name evidence="4" type="ORF">AT9943_LOCUS22089</name>
</gene>
<dbReference type="Gene3D" id="3.30.70.330">
    <property type="match status" value="1"/>
</dbReference>
<dbReference type="InterPro" id="IPR035979">
    <property type="entry name" value="RBD_domain_sf"/>
</dbReference>
<dbReference type="FunFam" id="3.30.70.330:FF:001303">
    <property type="entry name" value="RNA-binding (RRM/RBD/RNP motifs) family protein"/>
    <property type="match status" value="1"/>
</dbReference>
<keyword evidence="1 2" id="KW-0694">RNA-binding</keyword>